<gene>
    <name evidence="2" type="ORF">QNM18_10275</name>
</gene>
<name>A0ABT7EK52_9GAMM</name>
<reference evidence="2 3" key="1">
    <citation type="submission" date="2023-05" db="EMBL/GenBank/DDBJ databases">
        <title>Pseudoalteromonas ardens sp. nov., Pseudoalteromonas obscura sp. nov., and Pseudoalteromonas umbrosa sp. nov., isolated from the coral Montipora capitata.</title>
        <authorList>
            <person name="Thomas E.M."/>
            <person name="Smith E.M."/>
            <person name="Papke E."/>
            <person name="Shlafstein M.D."/>
            <person name="Oline D.K."/>
            <person name="Videau P."/>
            <person name="Saw J.H."/>
            <person name="Strangman W.K."/>
            <person name="Ushijima B."/>
        </authorList>
    </citation>
    <scope>NUCLEOTIDE SEQUENCE [LARGE SCALE GENOMIC DNA]</scope>
    <source>
        <strain evidence="2 3">P94</strain>
    </source>
</reference>
<feature type="region of interest" description="Disordered" evidence="1">
    <location>
        <begin position="53"/>
        <end position="86"/>
    </location>
</feature>
<dbReference type="EMBL" id="JASJUT010000003">
    <property type="protein sequence ID" value="MDK2595429.1"/>
    <property type="molecule type" value="Genomic_DNA"/>
</dbReference>
<proteinExistence type="predicted"/>
<sequence>MIDAVVYRHSNTLKGAKDTNVIDHHTIKLDSPTAELELCTLIAKVRSYSSDYKTHEKPIPATIPPKMLGNEDGSSTCLNTTNRSAS</sequence>
<keyword evidence="3" id="KW-1185">Reference proteome</keyword>
<dbReference type="RefSeq" id="WP_284137137.1">
    <property type="nucleotide sequence ID" value="NZ_JASJUT010000003.1"/>
</dbReference>
<evidence type="ECO:0000313" key="2">
    <source>
        <dbReference type="EMBL" id="MDK2595429.1"/>
    </source>
</evidence>
<evidence type="ECO:0000313" key="3">
    <source>
        <dbReference type="Proteomes" id="UP001231915"/>
    </source>
</evidence>
<evidence type="ECO:0000256" key="1">
    <source>
        <dbReference type="SAM" id="MobiDB-lite"/>
    </source>
</evidence>
<protein>
    <submittedName>
        <fullName evidence="2">Uncharacterized protein</fullName>
    </submittedName>
</protein>
<dbReference type="Proteomes" id="UP001231915">
    <property type="component" value="Unassembled WGS sequence"/>
</dbReference>
<feature type="compositionally biased region" description="Polar residues" evidence="1">
    <location>
        <begin position="72"/>
        <end position="86"/>
    </location>
</feature>
<accession>A0ABT7EK52</accession>
<organism evidence="2 3">
    <name type="scientific">Pseudoalteromonas obscura</name>
    <dbReference type="NCBI Taxonomy" id="3048491"/>
    <lineage>
        <taxon>Bacteria</taxon>
        <taxon>Pseudomonadati</taxon>
        <taxon>Pseudomonadota</taxon>
        <taxon>Gammaproteobacteria</taxon>
        <taxon>Alteromonadales</taxon>
        <taxon>Pseudoalteromonadaceae</taxon>
        <taxon>Pseudoalteromonas</taxon>
    </lineage>
</organism>
<comment type="caution">
    <text evidence="2">The sequence shown here is derived from an EMBL/GenBank/DDBJ whole genome shotgun (WGS) entry which is preliminary data.</text>
</comment>